<keyword evidence="1" id="KW-0812">Transmembrane</keyword>
<dbReference type="GeneID" id="14407780"/>
<protein>
    <submittedName>
        <fullName evidence="2">Putative membrane protein</fullName>
    </submittedName>
</protein>
<dbReference type="AlphaFoldDB" id="L0KY53"/>
<organism evidence="2 3">
    <name type="scientific">Methanomethylovorans hollandica (strain DSM 15978 / NBRC 107637 / DMS1)</name>
    <dbReference type="NCBI Taxonomy" id="867904"/>
    <lineage>
        <taxon>Archaea</taxon>
        <taxon>Methanobacteriati</taxon>
        <taxon>Methanobacteriota</taxon>
        <taxon>Stenosarchaea group</taxon>
        <taxon>Methanomicrobia</taxon>
        <taxon>Methanosarcinales</taxon>
        <taxon>Methanosarcinaceae</taxon>
        <taxon>Methanomethylovorans</taxon>
    </lineage>
</organism>
<dbReference type="KEGG" id="mhz:Metho_0648"/>
<keyword evidence="3" id="KW-1185">Reference proteome</keyword>
<accession>L0KY53</accession>
<feature type="transmembrane region" description="Helical" evidence="1">
    <location>
        <begin position="14"/>
        <end position="40"/>
    </location>
</feature>
<dbReference type="EMBL" id="CP003362">
    <property type="protein sequence ID" value="AGB48904.1"/>
    <property type="molecule type" value="Genomic_DNA"/>
</dbReference>
<evidence type="ECO:0000313" key="2">
    <source>
        <dbReference type="EMBL" id="AGB48904.1"/>
    </source>
</evidence>
<evidence type="ECO:0000313" key="3">
    <source>
        <dbReference type="Proteomes" id="UP000010866"/>
    </source>
</evidence>
<evidence type="ECO:0000256" key="1">
    <source>
        <dbReference type="SAM" id="Phobius"/>
    </source>
</evidence>
<feature type="transmembrane region" description="Helical" evidence="1">
    <location>
        <begin position="60"/>
        <end position="83"/>
    </location>
</feature>
<sequence length="208" mass="22475">MIDKLRTCEQYRNIAGALLFIAGVVIFLGIITAETLYPGYNTAQNMISDLGATEPPNSIIVQPSATIFNFSMMLCGLCIILAAYCIHRTFYVNTVTITMALFGIGALGVGIFPGNYGAVHGISALITFIFGSLAAIMSYKVTTSPFRYFSVILGSIALLNLLLYYIMGQASPFALLGIGGLERWIAYPIALWITGFGGHLMESTERSI</sequence>
<reference evidence="3" key="1">
    <citation type="submission" date="2012-02" db="EMBL/GenBank/DDBJ databases">
        <title>Complete sequence of chromosome of Methanomethylovorans hollandica DSM 15978.</title>
        <authorList>
            <person name="Lucas S."/>
            <person name="Copeland A."/>
            <person name="Lapidus A."/>
            <person name="Glavina del Rio T."/>
            <person name="Dalin E."/>
            <person name="Tice H."/>
            <person name="Bruce D."/>
            <person name="Goodwin L."/>
            <person name="Pitluck S."/>
            <person name="Peters L."/>
            <person name="Mikhailova N."/>
            <person name="Held B."/>
            <person name="Kyrpides N."/>
            <person name="Mavromatis K."/>
            <person name="Ivanova N."/>
            <person name="Brettin T."/>
            <person name="Detter J.C."/>
            <person name="Han C."/>
            <person name="Larimer F."/>
            <person name="Land M."/>
            <person name="Hauser L."/>
            <person name="Markowitz V."/>
            <person name="Cheng J.-F."/>
            <person name="Hugenholtz P."/>
            <person name="Woyke T."/>
            <person name="Wu D."/>
            <person name="Spring S."/>
            <person name="Schroeder M."/>
            <person name="Brambilla E."/>
            <person name="Klenk H.-P."/>
            <person name="Eisen J.A."/>
        </authorList>
    </citation>
    <scope>NUCLEOTIDE SEQUENCE [LARGE SCALE GENOMIC DNA]</scope>
    <source>
        <strain evidence="3">DSM 15978 / NBRC 107637 / DMS1</strain>
    </source>
</reference>
<proteinExistence type="predicted"/>
<keyword evidence="1" id="KW-1133">Transmembrane helix</keyword>
<dbReference type="STRING" id="867904.Metho_0648"/>
<dbReference type="InterPro" id="IPR009339">
    <property type="entry name" value="DUF998"/>
</dbReference>
<feature type="transmembrane region" description="Helical" evidence="1">
    <location>
        <begin position="148"/>
        <end position="167"/>
    </location>
</feature>
<feature type="transmembrane region" description="Helical" evidence="1">
    <location>
        <begin position="118"/>
        <end position="136"/>
    </location>
</feature>
<feature type="transmembrane region" description="Helical" evidence="1">
    <location>
        <begin position="90"/>
        <end position="112"/>
    </location>
</feature>
<dbReference type="RefSeq" id="WP_015324072.1">
    <property type="nucleotide sequence ID" value="NC_019977.1"/>
</dbReference>
<dbReference type="Proteomes" id="UP000010866">
    <property type="component" value="Chromosome"/>
</dbReference>
<keyword evidence="1" id="KW-0472">Membrane</keyword>
<dbReference type="Pfam" id="PF06197">
    <property type="entry name" value="DUF998"/>
    <property type="match status" value="1"/>
</dbReference>
<dbReference type="HOGENOM" id="CLU_080422_2_0_2"/>
<gene>
    <name evidence="2" type="ordered locus">Metho_0648</name>
</gene>
<name>L0KY53_METHD</name>